<gene>
    <name evidence="2" type="ORF">AVEN_193116_1</name>
</gene>
<organism evidence="2 3">
    <name type="scientific">Araneus ventricosus</name>
    <name type="common">Orbweaver spider</name>
    <name type="synonym">Epeira ventricosa</name>
    <dbReference type="NCBI Taxonomy" id="182803"/>
    <lineage>
        <taxon>Eukaryota</taxon>
        <taxon>Metazoa</taxon>
        <taxon>Ecdysozoa</taxon>
        <taxon>Arthropoda</taxon>
        <taxon>Chelicerata</taxon>
        <taxon>Arachnida</taxon>
        <taxon>Araneae</taxon>
        <taxon>Araneomorphae</taxon>
        <taxon>Entelegynae</taxon>
        <taxon>Araneoidea</taxon>
        <taxon>Araneidae</taxon>
        <taxon>Araneus</taxon>
    </lineage>
</organism>
<accession>A0A4Y2B2U2</accession>
<evidence type="ECO:0000313" key="3">
    <source>
        <dbReference type="Proteomes" id="UP000499080"/>
    </source>
</evidence>
<keyword evidence="3" id="KW-1185">Reference proteome</keyword>
<dbReference type="Proteomes" id="UP000499080">
    <property type="component" value="Unassembled WGS sequence"/>
</dbReference>
<reference evidence="2 3" key="1">
    <citation type="journal article" date="2019" name="Sci. Rep.">
        <title>Orb-weaving spider Araneus ventricosus genome elucidates the spidroin gene catalogue.</title>
        <authorList>
            <person name="Kono N."/>
            <person name="Nakamura H."/>
            <person name="Ohtoshi R."/>
            <person name="Moran D.A.P."/>
            <person name="Shinohara A."/>
            <person name="Yoshida Y."/>
            <person name="Fujiwara M."/>
            <person name="Mori M."/>
            <person name="Tomita M."/>
            <person name="Arakawa K."/>
        </authorList>
    </citation>
    <scope>NUCLEOTIDE SEQUENCE [LARGE SCALE GENOMIC DNA]</scope>
</reference>
<proteinExistence type="predicted"/>
<dbReference type="EMBL" id="BGPR01000044">
    <property type="protein sequence ID" value="GBL85655.1"/>
    <property type="molecule type" value="Genomic_DNA"/>
</dbReference>
<evidence type="ECO:0000313" key="2">
    <source>
        <dbReference type="EMBL" id="GBL85655.1"/>
    </source>
</evidence>
<name>A0A4Y2B2U2_ARAVE</name>
<evidence type="ECO:0000256" key="1">
    <source>
        <dbReference type="SAM" id="MobiDB-lite"/>
    </source>
</evidence>
<comment type="caution">
    <text evidence="2">The sequence shown here is derived from an EMBL/GenBank/DDBJ whole genome shotgun (WGS) entry which is preliminary data.</text>
</comment>
<protein>
    <submittedName>
        <fullName evidence="2">Uncharacterized protein</fullName>
    </submittedName>
</protein>
<sequence length="90" mass="9976">MCGFTAKPTNAKELIKVRYSEGLRACSMAPKNQNFTRSTRGALHDNEEGSRWPSGEVSTSGPKVTEDPEYMGPVARSGSKPSHWCRCEVW</sequence>
<dbReference type="AlphaFoldDB" id="A0A4Y2B2U2"/>
<feature type="region of interest" description="Disordered" evidence="1">
    <location>
        <begin position="36"/>
        <end position="81"/>
    </location>
</feature>